<feature type="domain" description="NACHT-NTPase and P-loop NTPases N-terminal" evidence="1">
    <location>
        <begin position="11"/>
        <end position="136"/>
    </location>
</feature>
<dbReference type="InterPro" id="IPR027417">
    <property type="entry name" value="P-loop_NTPase"/>
</dbReference>
<dbReference type="Gene3D" id="3.40.50.300">
    <property type="entry name" value="P-loop containing nucleotide triphosphate hydrolases"/>
    <property type="match status" value="1"/>
</dbReference>
<dbReference type="PANTHER" id="PTHR46082">
    <property type="entry name" value="ATP/GTP-BINDING PROTEIN-RELATED"/>
    <property type="match status" value="1"/>
</dbReference>
<dbReference type="PRINTS" id="PR00381">
    <property type="entry name" value="KINESINLIGHT"/>
</dbReference>
<evidence type="ECO:0000259" key="1">
    <source>
        <dbReference type="Pfam" id="PF17107"/>
    </source>
</evidence>
<accession>A0A6A6DY78</accession>
<protein>
    <submittedName>
        <fullName evidence="2">TPR-like protein</fullName>
    </submittedName>
</protein>
<dbReference type="SMART" id="SM00028">
    <property type="entry name" value="TPR"/>
    <property type="match status" value="13"/>
</dbReference>
<evidence type="ECO:0000313" key="2">
    <source>
        <dbReference type="EMBL" id="KAF2183993.1"/>
    </source>
</evidence>
<dbReference type="PANTHER" id="PTHR46082:SF6">
    <property type="entry name" value="AAA+ ATPASE DOMAIN-CONTAINING PROTEIN-RELATED"/>
    <property type="match status" value="1"/>
</dbReference>
<dbReference type="Pfam" id="PF13374">
    <property type="entry name" value="TPR_10"/>
    <property type="match status" value="3"/>
</dbReference>
<dbReference type="GO" id="GO:0043531">
    <property type="term" value="F:ADP binding"/>
    <property type="evidence" value="ECO:0007669"/>
    <property type="project" value="InterPro"/>
</dbReference>
<name>A0A6A6DY78_9PEZI</name>
<dbReference type="InterPro" id="IPR031352">
    <property type="entry name" value="SesA"/>
</dbReference>
<dbReference type="Proteomes" id="UP000800200">
    <property type="component" value="Unassembled WGS sequence"/>
</dbReference>
<dbReference type="EMBL" id="ML994640">
    <property type="protein sequence ID" value="KAF2183993.1"/>
    <property type="molecule type" value="Genomic_DNA"/>
</dbReference>
<dbReference type="OrthoDB" id="1658288at2759"/>
<dbReference type="InterPro" id="IPR011990">
    <property type="entry name" value="TPR-like_helical_dom_sf"/>
</dbReference>
<proteinExistence type="predicted"/>
<keyword evidence="3" id="KW-1185">Reference proteome</keyword>
<gene>
    <name evidence="2" type="ORF">K469DRAFT_667777</name>
</gene>
<dbReference type="SUPFAM" id="SSF52540">
    <property type="entry name" value="P-loop containing nucleoside triphosphate hydrolases"/>
    <property type="match status" value="1"/>
</dbReference>
<dbReference type="InterPro" id="IPR053137">
    <property type="entry name" value="NLR-like"/>
</dbReference>
<sequence length="1225" mass="136919">MVEALAAVSIVANIIQIVDFGSRIVKRLEEYQSKLGETPEAFRHIKAELPALLDALQQTKAAIDTGSIRDETKNALLPAVEGCGVQIKALDDVIAKVLPASDDSWARRSRKVFRSLRHDAKVKKIIVVVRGYIQTLTYHAAASSSLFKKPLADRTLPRPTPSSTVPFRRDPHFIDHKICTEIECKSQQHVSRLALVGLGGVGKSQIAIEYSYRLREESPETWVFWVHASNAVRFEQAYRDIATKIELPGRENPKADILRLVYNWLCDERNGPWLMILDNADDDRLFSSLRAEEHPTLEPTPLASFLPETLNGRILVTSRDLVTAVNLVGARQNVIRVEPMAEGDALKLLQTRVSIDDSSEGDARALVQALEGIPLAVTHAAAYIAVREPRITVSTYLELFRESEENQTYLLNNQEARDLRRDCSVSDAVITTWQISFEQIQRTMPKAADLLSLMTMFDRQGIPEYLLYDGRSRLQFEDAVALLTSFSLIRTQTGKQSRPRLGEQSFEMHSLVQLATRKWLDLSSQVDKWQKVSLRIMAATFPSGQHETWVACRALLPHSKKVLRYALQGNEETLDRATIANNTAWYLLLVGQYAVAENISRSAMMAREAVLGREHPHTLTSVSNLGSVLSRQGKYEKAEAMHRRALEGREKVLGPEHPDTLTSVSNLGSVLSNQGKYEEAETMHLRDLEGCENVLGQEHPHTLTSVSNLGSVLESRGKREEAEAMHRRALEGYEKVLGPEHPHTFTSVSNLGSVLSRQGKYEEAEAMHRQALEGREKVLGPEHPDTLNSVSYLGSVLESQGNYKGAEAMHWLALEGYKKVLGPEHSHTLISVSYLGSVLESQGKHEEAEAMHRRALEGYEKVLGQEHPHTLTSVSNVGSVLESQGKYKEAEAMHRRALEGYEKVLGLEHPHMLISVSSLGSVMSRQGKYEEAEAMHRRSLEGCEKALGPEHPDTLISVSNLGSVLESRGKYEEAEAMHRRALEGYEKVLGPEHPYTFTSVSNLGLVLESRGEYEEAEAMHRQALEGREKVLGPEHPRTLISVNNLGSVLSRQGKHEEAEAMHRRALEEREKVLGPEHPDTLNSVSYLGSALSRQGKYEEAEAMHRRALKGREKVLGQEHPHTLTSVNNLGSVLSRQGKYEEAEAMHRRALEGREKVLGPEHPDTLTSMANLAFTFKFQGRNDEAISLMNKCLQVGKHVLGFQHPHIVSSLKALKEWQVESIEIGL</sequence>
<reference evidence="2" key="1">
    <citation type="journal article" date="2020" name="Stud. Mycol.">
        <title>101 Dothideomycetes genomes: a test case for predicting lifestyles and emergence of pathogens.</title>
        <authorList>
            <person name="Haridas S."/>
            <person name="Albert R."/>
            <person name="Binder M."/>
            <person name="Bloem J."/>
            <person name="Labutti K."/>
            <person name="Salamov A."/>
            <person name="Andreopoulos B."/>
            <person name="Baker S."/>
            <person name="Barry K."/>
            <person name="Bills G."/>
            <person name="Bluhm B."/>
            <person name="Cannon C."/>
            <person name="Castanera R."/>
            <person name="Culley D."/>
            <person name="Daum C."/>
            <person name="Ezra D."/>
            <person name="Gonzalez J."/>
            <person name="Henrissat B."/>
            <person name="Kuo A."/>
            <person name="Liang C."/>
            <person name="Lipzen A."/>
            <person name="Lutzoni F."/>
            <person name="Magnuson J."/>
            <person name="Mondo S."/>
            <person name="Nolan M."/>
            <person name="Ohm R."/>
            <person name="Pangilinan J."/>
            <person name="Park H.-J."/>
            <person name="Ramirez L."/>
            <person name="Alfaro M."/>
            <person name="Sun H."/>
            <person name="Tritt A."/>
            <person name="Yoshinaga Y."/>
            <person name="Zwiers L.-H."/>
            <person name="Turgeon B."/>
            <person name="Goodwin S."/>
            <person name="Spatafora J."/>
            <person name="Crous P."/>
            <person name="Grigoriev I."/>
        </authorList>
    </citation>
    <scope>NUCLEOTIDE SEQUENCE</scope>
    <source>
        <strain evidence="2">CBS 207.26</strain>
    </source>
</reference>
<dbReference type="Gene3D" id="1.25.40.10">
    <property type="entry name" value="Tetratricopeptide repeat domain"/>
    <property type="match status" value="4"/>
</dbReference>
<dbReference type="SUPFAM" id="SSF48452">
    <property type="entry name" value="TPR-like"/>
    <property type="match status" value="4"/>
</dbReference>
<dbReference type="InterPro" id="IPR019734">
    <property type="entry name" value="TPR_rpt"/>
</dbReference>
<dbReference type="Pfam" id="PF13424">
    <property type="entry name" value="TPR_12"/>
    <property type="match status" value="6"/>
</dbReference>
<dbReference type="AlphaFoldDB" id="A0A6A6DY78"/>
<evidence type="ECO:0000313" key="3">
    <source>
        <dbReference type="Proteomes" id="UP000800200"/>
    </source>
</evidence>
<dbReference type="Pfam" id="PF17107">
    <property type="entry name" value="SesA"/>
    <property type="match status" value="1"/>
</dbReference>
<organism evidence="2 3">
    <name type="scientific">Zopfia rhizophila CBS 207.26</name>
    <dbReference type="NCBI Taxonomy" id="1314779"/>
    <lineage>
        <taxon>Eukaryota</taxon>
        <taxon>Fungi</taxon>
        <taxon>Dikarya</taxon>
        <taxon>Ascomycota</taxon>
        <taxon>Pezizomycotina</taxon>
        <taxon>Dothideomycetes</taxon>
        <taxon>Dothideomycetes incertae sedis</taxon>
        <taxon>Zopfiaceae</taxon>
        <taxon>Zopfia</taxon>
    </lineage>
</organism>